<feature type="domain" description="X-Tfes XVIPCD" evidence="2">
    <location>
        <begin position="314"/>
        <end position="410"/>
    </location>
</feature>
<dbReference type="AlphaFoldDB" id="A0A0R0BRA2"/>
<name>A0A0R0BRA2_9GAMM</name>
<organism evidence="3 4">
    <name type="scientific">Stenotrophomonas koreensis</name>
    <dbReference type="NCBI Taxonomy" id="266128"/>
    <lineage>
        <taxon>Bacteria</taxon>
        <taxon>Pseudomonadati</taxon>
        <taxon>Pseudomonadota</taxon>
        <taxon>Gammaproteobacteria</taxon>
        <taxon>Lysobacterales</taxon>
        <taxon>Lysobacteraceae</taxon>
        <taxon>Stenotrophomonas</taxon>
    </lineage>
</organism>
<keyword evidence="4" id="KW-1185">Reference proteome</keyword>
<reference evidence="3 4" key="1">
    <citation type="submission" date="2015-05" db="EMBL/GenBank/DDBJ databases">
        <title>Genome sequencing and analysis of members of genus Stenotrophomonas.</title>
        <authorList>
            <person name="Patil P.P."/>
            <person name="Midha S."/>
            <person name="Patil P.B."/>
        </authorList>
    </citation>
    <scope>NUCLEOTIDE SEQUENCE [LARGE SCALE GENOMIC DNA]</scope>
    <source>
        <strain evidence="3 4">DSM 17805</strain>
    </source>
</reference>
<gene>
    <name evidence="3" type="ORF">ABB25_03085</name>
</gene>
<protein>
    <submittedName>
        <fullName evidence="3">Lipase</fullName>
    </submittedName>
</protein>
<dbReference type="PATRIC" id="fig|266128.3.peg.2279"/>
<accession>A0A0R0BRA2</accession>
<feature type="region of interest" description="Disordered" evidence="1">
    <location>
        <begin position="409"/>
        <end position="442"/>
    </location>
</feature>
<evidence type="ECO:0000259" key="2">
    <source>
        <dbReference type="Pfam" id="PF20410"/>
    </source>
</evidence>
<feature type="compositionally biased region" description="Low complexity" evidence="1">
    <location>
        <begin position="409"/>
        <end position="435"/>
    </location>
</feature>
<comment type="caution">
    <text evidence="3">The sequence shown here is derived from an EMBL/GenBank/DDBJ whole genome shotgun (WGS) entry which is preliminary data.</text>
</comment>
<dbReference type="EMBL" id="LDJH01000006">
    <property type="protein sequence ID" value="KRG59558.1"/>
    <property type="molecule type" value="Genomic_DNA"/>
</dbReference>
<evidence type="ECO:0000313" key="3">
    <source>
        <dbReference type="EMBL" id="KRG59558.1"/>
    </source>
</evidence>
<evidence type="ECO:0000313" key="4">
    <source>
        <dbReference type="Proteomes" id="UP000051254"/>
    </source>
</evidence>
<dbReference type="SUPFAM" id="SSF53474">
    <property type="entry name" value="alpha/beta-Hydrolases"/>
    <property type="match status" value="1"/>
</dbReference>
<dbReference type="Proteomes" id="UP000051254">
    <property type="component" value="Unassembled WGS sequence"/>
</dbReference>
<dbReference type="Pfam" id="PF20410">
    <property type="entry name" value="X-Tfes_XVIPCD"/>
    <property type="match status" value="1"/>
</dbReference>
<dbReference type="STRING" id="266128.ABB25_03085"/>
<proteinExistence type="predicted"/>
<sequence length="442" mass="47210">MPNSHVYAALANDAYTDRRVGTQLAGHEKPVTIQGVNYSILEHADNPRTGYQGTIYRSQQDGQIIVAHRGTEQIFKDGVLADAGMVLTRNNLQVPDAVALTERALGYARRIGQEEGRTPEVSVTGHSLGGTLAQVTAHRFDLKGETFNAYGAVSLNQRIPEGGSKVINHAMAADAVSAASPHYGQVQLYATQKEIDTLYQSGFRNAGWAQALMPDSAVLGAARSLGSHQMSQFAGPDSVLDRPQSRALARENAGMIEEYRDKVGDIRKDITEGSRGLPGRVLDTIDSLRGPVAPGAGLRQPAPAENQTSLLMSDPAHPGSSLFFQAQRGVQAQDARIGRSSDVMSDQLAGSLATQMHAAGGQRIDTVLLSNDASRTFAVQGNPHDPAHLRVAVETTTAMHTPLEHSSAQLLAQSQNPSQSQLQQHGLGQQQEAQANPVRSMA</sequence>
<dbReference type="InterPro" id="IPR029058">
    <property type="entry name" value="AB_hydrolase_fold"/>
</dbReference>
<dbReference type="InterPro" id="IPR046519">
    <property type="entry name" value="X-Tfes_XVIPCD"/>
</dbReference>
<dbReference type="OrthoDB" id="7226437at2"/>
<evidence type="ECO:0000256" key="1">
    <source>
        <dbReference type="SAM" id="MobiDB-lite"/>
    </source>
</evidence>
<dbReference type="Pfam" id="PF26363">
    <property type="entry name" value="Phospholipase-like"/>
    <property type="match status" value="1"/>
</dbReference>
<dbReference type="Gene3D" id="3.40.50.1820">
    <property type="entry name" value="alpha/beta hydrolase"/>
    <property type="match status" value="1"/>
</dbReference>